<dbReference type="GO" id="GO:0016787">
    <property type="term" value="F:hydrolase activity"/>
    <property type="evidence" value="ECO:0007669"/>
    <property type="project" value="UniProtKB-KW"/>
</dbReference>
<dbReference type="PROSITE" id="PS50994">
    <property type="entry name" value="INTEGRASE"/>
    <property type="match status" value="1"/>
</dbReference>
<evidence type="ECO:0000259" key="3">
    <source>
        <dbReference type="PROSITE" id="PS50994"/>
    </source>
</evidence>
<dbReference type="InterPro" id="IPR013103">
    <property type="entry name" value="RVT_2"/>
</dbReference>
<dbReference type="Pfam" id="PF07727">
    <property type="entry name" value="RVT_2"/>
    <property type="match status" value="1"/>
</dbReference>
<dbReference type="AlphaFoldDB" id="A0A2N9FUV1"/>
<dbReference type="InterPro" id="IPR057670">
    <property type="entry name" value="SH3_retrovirus"/>
</dbReference>
<proteinExistence type="predicted"/>
<dbReference type="EMBL" id="OIVN01001174">
    <property type="protein sequence ID" value="SPC90749.1"/>
    <property type="molecule type" value="Genomic_DNA"/>
</dbReference>
<dbReference type="Gene3D" id="3.30.420.10">
    <property type="entry name" value="Ribonuclease H-like superfamily/Ribonuclease H"/>
    <property type="match status" value="1"/>
</dbReference>
<evidence type="ECO:0000313" key="4">
    <source>
        <dbReference type="EMBL" id="SPC90749.1"/>
    </source>
</evidence>
<organism evidence="4">
    <name type="scientific">Fagus sylvatica</name>
    <name type="common">Beechnut</name>
    <dbReference type="NCBI Taxonomy" id="28930"/>
    <lineage>
        <taxon>Eukaryota</taxon>
        <taxon>Viridiplantae</taxon>
        <taxon>Streptophyta</taxon>
        <taxon>Embryophyta</taxon>
        <taxon>Tracheophyta</taxon>
        <taxon>Spermatophyta</taxon>
        <taxon>Magnoliopsida</taxon>
        <taxon>eudicotyledons</taxon>
        <taxon>Gunneridae</taxon>
        <taxon>Pentapetalae</taxon>
        <taxon>rosids</taxon>
        <taxon>fabids</taxon>
        <taxon>Fagales</taxon>
        <taxon>Fagaceae</taxon>
        <taxon>Fagus</taxon>
    </lineage>
</organism>
<dbReference type="GO" id="GO:0046872">
    <property type="term" value="F:metal ion binding"/>
    <property type="evidence" value="ECO:0007669"/>
    <property type="project" value="UniProtKB-KW"/>
</dbReference>
<dbReference type="InterPro" id="IPR012337">
    <property type="entry name" value="RNaseH-like_sf"/>
</dbReference>
<dbReference type="PANTHER" id="PTHR42648:SF28">
    <property type="entry name" value="TRANSPOSON-ENCODED PROTEIN WITH RIBONUCLEASE H-LIKE AND RETROVIRUS ZINC FINGER-LIKE DOMAINS"/>
    <property type="match status" value="1"/>
</dbReference>
<evidence type="ECO:0000256" key="1">
    <source>
        <dbReference type="ARBA" id="ARBA00022723"/>
    </source>
</evidence>
<accession>A0A2N9FUV1</accession>
<evidence type="ECO:0000256" key="2">
    <source>
        <dbReference type="ARBA" id="ARBA00022801"/>
    </source>
</evidence>
<keyword evidence="2" id="KW-0378">Hydrolase</keyword>
<keyword evidence="1" id="KW-0479">Metal-binding</keyword>
<reference evidence="4" key="1">
    <citation type="submission" date="2018-02" db="EMBL/GenBank/DDBJ databases">
        <authorList>
            <person name="Cohen D.B."/>
            <person name="Kent A.D."/>
        </authorList>
    </citation>
    <scope>NUCLEOTIDE SEQUENCE</scope>
</reference>
<feature type="domain" description="Integrase catalytic" evidence="3">
    <location>
        <begin position="1"/>
        <end position="81"/>
    </location>
</feature>
<dbReference type="SUPFAM" id="SSF53098">
    <property type="entry name" value="Ribonuclease H-like"/>
    <property type="match status" value="1"/>
</dbReference>
<dbReference type="InterPro" id="IPR001584">
    <property type="entry name" value="Integrase_cat-core"/>
</dbReference>
<gene>
    <name evidence="4" type="ORF">FSB_LOCUS18631</name>
</gene>
<dbReference type="GO" id="GO:0015074">
    <property type="term" value="P:DNA integration"/>
    <property type="evidence" value="ECO:0007669"/>
    <property type="project" value="InterPro"/>
</dbReference>
<sequence>MLIEKKIGKKIKHFRTDNGLEYCSSEFDEFCKNEGIVRHRTVRKTPQQNGVVERMNKTLLERARCMLSNAELSKDFWAESVFGYPTYAHVNDGKLERMENKCIFLGYASGVKGYRLWCTESKSPGLIISRDVKFNESTLIDQSTESIEPVKDQGANKQVELEVEALDEVHDSTSIQRIPDEVQDSTDEIESLHKNQTWELVSHLNARRLSVANGFSRFKEKKTGYSRSEYDNCVYHRKLLDGSFVYLLLYVDDMLIAAKNLVETNRLKTQLSGEFEMKDLGAAKKILGMKIHKDREAGKLFLSQKSYIEKELGSTPLAAHFKISTDLLPQSKEEKEHMSRVPYASAIGSMMYAMVCTRPDISQAVSVVSRYMANPSKDHWQAVRWIVRYLRGTADVGLVYDMASTDSKNVVGFVNFDYVGDFDKRRSLTGYVFNVRFHFFSENVSQGIIVVRKVATVDTPMDRMTKSGTLSKFKHCLDLVGVCSF</sequence>
<dbReference type="InterPro" id="IPR039537">
    <property type="entry name" value="Retrotran_Ty1/copia-like"/>
</dbReference>
<protein>
    <recommendedName>
        <fullName evidence="3">Integrase catalytic domain-containing protein</fullName>
    </recommendedName>
</protein>
<dbReference type="InterPro" id="IPR036397">
    <property type="entry name" value="RNaseH_sf"/>
</dbReference>
<name>A0A2N9FUV1_FAGSY</name>
<dbReference type="GO" id="GO:0003676">
    <property type="term" value="F:nucleic acid binding"/>
    <property type="evidence" value="ECO:0007669"/>
    <property type="project" value="InterPro"/>
</dbReference>
<dbReference type="Pfam" id="PF25597">
    <property type="entry name" value="SH3_retrovirus"/>
    <property type="match status" value="1"/>
</dbReference>
<dbReference type="PANTHER" id="PTHR42648">
    <property type="entry name" value="TRANSPOSASE, PUTATIVE-RELATED"/>
    <property type="match status" value="1"/>
</dbReference>